<reference evidence="5" key="1">
    <citation type="submission" date="2025-08" db="UniProtKB">
        <authorList>
            <consortium name="RefSeq"/>
        </authorList>
    </citation>
    <scope>IDENTIFICATION</scope>
</reference>
<dbReference type="GeneID" id="34622884"/>
<dbReference type="Gene3D" id="1.25.40.10">
    <property type="entry name" value="Tetratricopeptide repeat domain"/>
    <property type="match status" value="1"/>
</dbReference>
<feature type="repeat" description="TPR" evidence="2">
    <location>
        <begin position="709"/>
        <end position="742"/>
    </location>
</feature>
<evidence type="ECO:0000313" key="4">
    <source>
        <dbReference type="Proteomes" id="UP000515125"/>
    </source>
</evidence>
<protein>
    <submittedName>
        <fullName evidence="5">Uncharacterized protein LOC34622884</fullName>
    </submittedName>
</protein>
<evidence type="ECO:0000256" key="1">
    <source>
        <dbReference type="ARBA" id="ARBA00022803"/>
    </source>
</evidence>
<feature type="region of interest" description="Disordered" evidence="3">
    <location>
        <begin position="98"/>
        <end position="129"/>
    </location>
</feature>
<dbReference type="SUPFAM" id="SSF48452">
    <property type="entry name" value="TPR-like"/>
    <property type="match status" value="1"/>
</dbReference>
<sequence>MDGGQRPNLGAQYEPPKVRQGPVPTDRASAAAVGGPWDLRGHPRGPLGPLRATSSTFSRCLVQVNAQPGLDMPRRSASVNGIHQIVPAPYSGLRVGGPTAQTASAPTQASMADSKLESPRDGIPESSWWGTGPRFCPPCHPNLSEEKTIPGSLSVKPCHPFEIPSIGFERLLPGTGSRAEAQPTVATATPAAAAAASPCASTTSDSEGCLVTLVSPTLPSHWGISSAPGAPATTEAPQKLHSGNIVCLHCGNPQEGRSVCVSYQAWWLELPTPDEGQEPKDAWQPLCEGKCLPREGLWSKRTLPLALCLAVDAAASAAAYLVVASVGTALFGPGLNAALQRMLPGEEALLGEQPCCLLMRIRLHYQTTMLPLSPPLPLFRSLYRRLLHSPAPKRPKQGASEAAAAFSEEEKPQRCCCCSSEEAYSGADDPDTDSDACSCSATSYSGSNNHSDHVCAVCKSRQQTRASRSSRVVLQQPCGFYCRNSTGSTAGPSGEPPLDFCLRHLCRPSSSQSPLQSQGPLPPLGAPQDGSAVTSSQFEDLRNTRLRLAPPQGTVHDAQKAPVCTYSYTLGEGPPLCPAVDVWIRGPFYADSSVDMWVEPLWGSGCLDEGSTSKVSCGCGPQARNALPGVACPALLGKPLYFKDLKIVSLSPPRSASSSSLLSAHVLRKEANTKFVKGHIHAALRLYRRAEAVLEAAPREGPTSQWALSTLQLNEALALLRLRRFEEALDCADKVLSVSPHNSKAIYRKAVALGGLRRLKEAQHLCSAAEDRLRRDDPQEAAEAAAFRKAVPAIFQSPFQNGSSPWPPVGEVAQPVRSGQDTALIALY</sequence>
<dbReference type="GO" id="GO:0101031">
    <property type="term" value="C:protein folding chaperone complex"/>
    <property type="evidence" value="ECO:0007669"/>
    <property type="project" value="TreeGrafter"/>
</dbReference>
<evidence type="ECO:0000256" key="2">
    <source>
        <dbReference type="PROSITE-ProRule" id="PRU00339"/>
    </source>
</evidence>
<evidence type="ECO:0000313" key="5">
    <source>
        <dbReference type="RefSeq" id="XP_026191263.1"/>
    </source>
</evidence>
<feature type="region of interest" description="Disordered" evidence="3">
    <location>
        <begin position="1"/>
        <end position="42"/>
    </location>
</feature>
<dbReference type="InterPro" id="IPR019734">
    <property type="entry name" value="TPR_rpt"/>
</dbReference>
<keyword evidence="4" id="KW-1185">Reference proteome</keyword>
<feature type="region of interest" description="Disordered" evidence="3">
    <location>
        <begin position="511"/>
        <end position="537"/>
    </location>
</feature>
<proteinExistence type="predicted"/>
<dbReference type="PANTHER" id="PTHR46423">
    <property type="entry name" value="RNA POLYMERASE II-ASSOCIATED PROTEIN 3"/>
    <property type="match status" value="1"/>
</dbReference>
<organism evidence="4 5">
    <name type="scientific">Cyclospora cayetanensis</name>
    <dbReference type="NCBI Taxonomy" id="88456"/>
    <lineage>
        <taxon>Eukaryota</taxon>
        <taxon>Sar</taxon>
        <taxon>Alveolata</taxon>
        <taxon>Apicomplexa</taxon>
        <taxon>Conoidasida</taxon>
        <taxon>Coccidia</taxon>
        <taxon>Eucoccidiorida</taxon>
        <taxon>Eimeriorina</taxon>
        <taxon>Eimeriidae</taxon>
        <taxon>Cyclospora</taxon>
    </lineage>
</organism>
<dbReference type="RefSeq" id="XP_026191263.1">
    <property type="nucleotide sequence ID" value="XM_026335478.1"/>
</dbReference>
<feature type="compositionally biased region" description="Low complexity" evidence="3">
    <location>
        <begin position="98"/>
        <end position="110"/>
    </location>
</feature>
<accession>A0A6P6RTV5</accession>
<dbReference type="OrthoDB" id="354430at2759"/>
<name>A0A6P6RTV5_9EIME</name>
<dbReference type="SMART" id="SM00028">
    <property type="entry name" value="TPR"/>
    <property type="match status" value="3"/>
</dbReference>
<evidence type="ECO:0000256" key="3">
    <source>
        <dbReference type="SAM" id="MobiDB-lite"/>
    </source>
</evidence>
<dbReference type="PANTHER" id="PTHR46423:SF1">
    <property type="entry name" value="RNA POLYMERASE II-ASSOCIATED PROTEIN 3"/>
    <property type="match status" value="1"/>
</dbReference>
<dbReference type="PROSITE" id="PS50005">
    <property type="entry name" value="TPR"/>
    <property type="match status" value="1"/>
</dbReference>
<dbReference type="InterPro" id="IPR051966">
    <property type="entry name" value="RPAP3"/>
</dbReference>
<feature type="compositionally biased region" description="Basic and acidic residues" evidence="3">
    <location>
        <begin position="114"/>
        <end position="123"/>
    </location>
</feature>
<gene>
    <name evidence="5" type="primary">LOC34622884</name>
</gene>
<keyword evidence="1 2" id="KW-0802">TPR repeat</keyword>
<dbReference type="InterPro" id="IPR011990">
    <property type="entry name" value="TPR-like_helical_dom_sf"/>
</dbReference>
<dbReference type="Proteomes" id="UP000515125">
    <property type="component" value="Unplaced"/>
</dbReference>
<dbReference type="AlphaFoldDB" id="A0A6P6RTV5"/>